<dbReference type="InterPro" id="IPR027417">
    <property type="entry name" value="P-loop_NTPase"/>
</dbReference>
<dbReference type="Pfam" id="PF13175">
    <property type="entry name" value="AAA_15"/>
    <property type="match status" value="1"/>
</dbReference>
<dbReference type="InterPro" id="IPR003959">
    <property type="entry name" value="ATPase_AAA_core"/>
</dbReference>
<evidence type="ECO:0000313" key="3">
    <source>
        <dbReference type="Proteomes" id="UP000664034"/>
    </source>
</evidence>
<dbReference type="SMART" id="SM00382">
    <property type="entry name" value="AAA"/>
    <property type="match status" value="1"/>
</dbReference>
<protein>
    <submittedName>
        <fullName evidence="2">AAA family ATPase</fullName>
    </submittedName>
</protein>
<proteinExistence type="predicted"/>
<dbReference type="GO" id="GO:0005524">
    <property type="term" value="F:ATP binding"/>
    <property type="evidence" value="ECO:0007669"/>
    <property type="project" value="InterPro"/>
</dbReference>
<dbReference type="InterPro" id="IPR041685">
    <property type="entry name" value="AAA_GajA/Old/RecF-like"/>
</dbReference>
<gene>
    <name evidence="2" type="ORF">J2I47_08050</name>
</gene>
<keyword evidence="3" id="KW-1185">Reference proteome</keyword>
<organism evidence="2 3">
    <name type="scientific">Fibrella rubiginis</name>
    <dbReference type="NCBI Taxonomy" id="2817060"/>
    <lineage>
        <taxon>Bacteria</taxon>
        <taxon>Pseudomonadati</taxon>
        <taxon>Bacteroidota</taxon>
        <taxon>Cytophagia</taxon>
        <taxon>Cytophagales</taxon>
        <taxon>Spirosomataceae</taxon>
        <taxon>Fibrella</taxon>
    </lineage>
</organism>
<dbReference type="RefSeq" id="WP_207364052.1">
    <property type="nucleotide sequence ID" value="NZ_JAFMYV010000003.1"/>
</dbReference>
<accession>A0A939K4S2</accession>
<dbReference type="SUPFAM" id="SSF52540">
    <property type="entry name" value="P-loop containing nucleoside triphosphate hydrolases"/>
    <property type="match status" value="1"/>
</dbReference>
<feature type="domain" description="AAA+ ATPase" evidence="1">
    <location>
        <begin position="27"/>
        <end position="329"/>
    </location>
</feature>
<dbReference type="PANTHER" id="PTHR43581:SF2">
    <property type="entry name" value="EXCINUCLEASE ATPASE SUBUNIT"/>
    <property type="match status" value="1"/>
</dbReference>
<evidence type="ECO:0000259" key="1">
    <source>
        <dbReference type="SMART" id="SM00382"/>
    </source>
</evidence>
<dbReference type="GO" id="GO:0016887">
    <property type="term" value="F:ATP hydrolysis activity"/>
    <property type="evidence" value="ECO:0007669"/>
    <property type="project" value="InterPro"/>
</dbReference>
<reference evidence="2" key="1">
    <citation type="submission" date="2021-03" db="EMBL/GenBank/DDBJ databases">
        <title>Fibrella sp. HMF5335 genome sequencing and assembly.</title>
        <authorList>
            <person name="Kang H."/>
            <person name="Kim H."/>
            <person name="Bae S."/>
            <person name="Joh K."/>
        </authorList>
    </citation>
    <scope>NUCLEOTIDE SEQUENCE</scope>
    <source>
        <strain evidence="2">HMF5335</strain>
    </source>
</reference>
<dbReference type="AlphaFoldDB" id="A0A939K4S2"/>
<comment type="caution">
    <text evidence="2">The sequence shown here is derived from an EMBL/GenBank/DDBJ whole genome shotgun (WGS) entry which is preliminary data.</text>
</comment>
<dbReference type="InterPro" id="IPR003593">
    <property type="entry name" value="AAA+_ATPase"/>
</dbReference>
<dbReference type="EMBL" id="JAFMYV010000003">
    <property type="protein sequence ID" value="MBO0936491.1"/>
    <property type="molecule type" value="Genomic_DNA"/>
</dbReference>
<dbReference type="Proteomes" id="UP000664034">
    <property type="component" value="Unassembled WGS sequence"/>
</dbReference>
<name>A0A939K4S2_9BACT</name>
<dbReference type="Gene3D" id="3.40.50.300">
    <property type="entry name" value="P-loop containing nucleotide triphosphate hydrolases"/>
    <property type="match status" value="1"/>
</dbReference>
<dbReference type="Pfam" id="PF13304">
    <property type="entry name" value="AAA_21"/>
    <property type="match status" value="1"/>
</dbReference>
<dbReference type="PANTHER" id="PTHR43581">
    <property type="entry name" value="ATP/GTP PHOSPHATASE"/>
    <property type="match status" value="1"/>
</dbReference>
<dbReference type="InterPro" id="IPR051396">
    <property type="entry name" value="Bact_Antivir_Def_Nuclease"/>
</dbReference>
<sequence length="418" mass="47270">MFLKRITIQNFRGIQEMELNLAQPSGNRKQTLIIGENGTGKTNLLRAVALVMGGSDALAELLNTPDDWISFGAPFCQLSATLLTQAGEERSIQLTINRGDTLKGIVLANQDQLAEIDAALAHATQNYFVVGYGSLRRLNRSTGFSRGGETIFRQARATNVATLFNQEALLNPLNTWAMEVDYRTNGKGLDIIRQSLNDFLPAVKFHSIDKEKGHLIFLYGSTQVPLHLLSDGYQNMIGWLGDLLYRISSAFNDYQSPLKAHGLLLIDEIDLHLHPKWQRKVLDYIRHKLPNLQLIATTHSPLLAQQAQEHELYALKRTSRGKIALEAFRGTPDRLLLHQLLLSPIFDLETDESLAVEELKKQYESLKRRKDPPQGKLHYLATQIEQLPQNQRSNMNYGNDQLDLLREIKSELKARRDS</sequence>
<evidence type="ECO:0000313" key="2">
    <source>
        <dbReference type="EMBL" id="MBO0936491.1"/>
    </source>
</evidence>